<keyword evidence="16" id="KW-1185">Reference proteome</keyword>
<reference evidence="15 16" key="1">
    <citation type="submission" date="2015-02" db="EMBL/GenBank/DDBJ databases">
        <title>Single-cell genomics of uncultivated deep-branching MTB reveals a conserved set of magnetosome genes.</title>
        <authorList>
            <person name="Kolinko S."/>
            <person name="Richter M."/>
            <person name="Glockner F.O."/>
            <person name="Brachmann A."/>
            <person name="Schuler D."/>
        </authorList>
    </citation>
    <scope>NUCLEOTIDE SEQUENCE [LARGE SCALE GENOMIC DNA]</scope>
    <source>
        <strain evidence="15">TM-1</strain>
    </source>
</reference>
<gene>
    <name evidence="12" type="primary">purD</name>
    <name evidence="15" type="ORF">MBAV_001996</name>
</gene>
<dbReference type="GO" id="GO:0005524">
    <property type="term" value="F:ATP binding"/>
    <property type="evidence" value="ECO:0007669"/>
    <property type="project" value="UniProtKB-UniRule"/>
</dbReference>
<dbReference type="InterPro" id="IPR011761">
    <property type="entry name" value="ATP-grasp"/>
</dbReference>
<dbReference type="Gene3D" id="3.90.600.10">
    <property type="entry name" value="Phosphoribosylglycinamide synthetase, C-terminal domain"/>
    <property type="match status" value="1"/>
</dbReference>
<evidence type="ECO:0000259" key="14">
    <source>
        <dbReference type="PROSITE" id="PS50975"/>
    </source>
</evidence>
<dbReference type="SUPFAM" id="SSF56059">
    <property type="entry name" value="Glutathione synthetase ATP-binding domain-like"/>
    <property type="match status" value="1"/>
</dbReference>
<name>A0A0F3GVC9_9BACT</name>
<dbReference type="InterPro" id="IPR020559">
    <property type="entry name" value="PRibGlycinamide_synth_CS"/>
</dbReference>
<comment type="pathway">
    <text evidence="3 12">Purine metabolism; IMP biosynthesis via de novo pathway; N(1)-(5-phospho-D-ribosyl)glycinamide from 5-phospho-alpha-D-ribose 1-diphosphate: step 2/2.</text>
</comment>
<evidence type="ECO:0000256" key="6">
    <source>
        <dbReference type="ARBA" id="ARBA00022741"/>
    </source>
</evidence>
<dbReference type="InterPro" id="IPR016185">
    <property type="entry name" value="PreATP-grasp_dom_sf"/>
</dbReference>
<feature type="domain" description="ATP-grasp" evidence="14">
    <location>
        <begin position="107"/>
        <end position="313"/>
    </location>
</feature>
<comment type="similarity">
    <text evidence="9 12">Belongs to the GARS family.</text>
</comment>
<dbReference type="PROSITE" id="PS00184">
    <property type="entry name" value="GARS"/>
    <property type="match status" value="1"/>
</dbReference>
<keyword evidence="5 12" id="KW-0436">Ligase</keyword>
<dbReference type="SUPFAM" id="SSF52440">
    <property type="entry name" value="PreATP-grasp domain"/>
    <property type="match status" value="1"/>
</dbReference>
<dbReference type="PANTHER" id="PTHR43472:SF1">
    <property type="entry name" value="PHOSPHORIBOSYLAMINE--GLYCINE LIGASE, CHLOROPLASTIC"/>
    <property type="match status" value="1"/>
</dbReference>
<dbReference type="Gene3D" id="3.30.470.20">
    <property type="entry name" value="ATP-grasp fold, B domain"/>
    <property type="match status" value="1"/>
</dbReference>
<dbReference type="InterPro" id="IPR037123">
    <property type="entry name" value="PRibGlycinamide_synth_C_sf"/>
</dbReference>
<keyword evidence="7 12" id="KW-0658">Purine biosynthesis</keyword>
<dbReference type="Pfam" id="PF02843">
    <property type="entry name" value="GARS_C"/>
    <property type="match status" value="1"/>
</dbReference>
<evidence type="ECO:0000313" key="15">
    <source>
        <dbReference type="EMBL" id="KJU85807.1"/>
    </source>
</evidence>
<dbReference type="PATRIC" id="fig|29290.4.peg.2654"/>
<dbReference type="FunFam" id="3.30.1490.20:FF:000006">
    <property type="entry name" value="phosphoribosylamine--glycine ligase, chloroplastic-like"/>
    <property type="match status" value="1"/>
</dbReference>
<evidence type="ECO:0000256" key="11">
    <source>
        <dbReference type="ARBA" id="ARBA00042864"/>
    </source>
</evidence>
<comment type="cofactor">
    <cofactor evidence="2">
        <name>Mg(2+)</name>
        <dbReference type="ChEBI" id="CHEBI:18420"/>
    </cofactor>
</comment>
<dbReference type="NCBIfam" id="TIGR00877">
    <property type="entry name" value="purD"/>
    <property type="match status" value="1"/>
</dbReference>
<dbReference type="InterPro" id="IPR020561">
    <property type="entry name" value="PRibGlycinamid_synth_ATP-grasp"/>
</dbReference>
<dbReference type="EMBL" id="LACI01000852">
    <property type="protein sequence ID" value="KJU85807.1"/>
    <property type="molecule type" value="Genomic_DNA"/>
</dbReference>
<evidence type="ECO:0000256" key="10">
    <source>
        <dbReference type="ARBA" id="ARBA00042242"/>
    </source>
</evidence>
<dbReference type="InterPro" id="IPR013815">
    <property type="entry name" value="ATP_grasp_subdomain_1"/>
</dbReference>
<dbReference type="SMART" id="SM01210">
    <property type="entry name" value="GARS_C"/>
    <property type="match status" value="1"/>
</dbReference>
<evidence type="ECO:0000256" key="13">
    <source>
        <dbReference type="PROSITE-ProRule" id="PRU00409"/>
    </source>
</evidence>
<dbReference type="Gene3D" id="3.40.50.20">
    <property type="match status" value="1"/>
</dbReference>
<comment type="cofactor">
    <cofactor evidence="1">
        <name>Mn(2+)</name>
        <dbReference type="ChEBI" id="CHEBI:29035"/>
    </cofactor>
</comment>
<dbReference type="GO" id="GO:0004637">
    <property type="term" value="F:phosphoribosylamine-glycine ligase activity"/>
    <property type="evidence" value="ECO:0007669"/>
    <property type="project" value="UniProtKB-UniRule"/>
</dbReference>
<dbReference type="InterPro" id="IPR020562">
    <property type="entry name" value="PRibGlycinamide_synth_N"/>
</dbReference>
<evidence type="ECO:0000256" key="8">
    <source>
        <dbReference type="ARBA" id="ARBA00022840"/>
    </source>
</evidence>
<evidence type="ECO:0000256" key="12">
    <source>
        <dbReference type="HAMAP-Rule" id="MF_00138"/>
    </source>
</evidence>
<dbReference type="AlphaFoldDB" id="A0A0F3GVC9"/>
<proteinExistence type="inferred from homology"/>
<evidence type="ECO:0000256" key="9">
    <source>
        <dbReference type="ARBA" id="ARBA00038345"/>
    </source>
</evidence>
<dbReference type="UniPathway" id="UPA00074">
    <property type="reaction ID" value="UER00125"/>
</dbReference>
<dbReference type="InterPro" id="IPR020560">
    <property type="entry name" value="PRibGlycinamide_synth_C-dom"/>
</dbReference>
<dbReference type="Gene3D" id="3.30.1490.20">
    <property type="entry name" value="ATP-grasp fold, A domain"/>
    <property type="match status" value="1"/>
</dbReference>
<evidence type="ECO:0000256" key="3">
    <source>
        <dbReference type="ARBA" id="ARBA00005174"/>
    </source>
</evidence>
<evidence type="ECO:0000256" key="7">
    <source>
        <dbReference type="ARBA" id="ARBA00022755"/>
    </source>
</evidence>
<dbReference type="EC" id="6.3.4.13" evidence="4 12"/>
<dbReference type="InterPro" id="IPR000115">
    <property type="entry name" value="PRibGlycinamide_synth"/>
</dbReference>
<dbReference type="GO" id="GO:0006189">
    <property type="term" value="P:'de novo' IMP biosynthetic process"/>
    <property type="evidence" value="ECO:0007669"/>
    <property type="project" value="UniProtKB-UniRule"/>
</dbReference>
<dbReference type="Pfam" id="PF02844">
    <property type="entry name" value="GARS_N"/>
    <property type="match status" value="1"/>
</dbReference>
<dbReference type="GO" id="GO:0009113">
    <property type="term" value="P:purine nucleobase biosynthetic process"/>
    <property type="evidence" value="ECO:0007669"/>
    <property type="project" value="InterPro"/>
</dbReference>
<dbReference type="SMART" id="SM01209">
    <property type="entry name" value="GARS_A"/>
    <property type="match status" value="1"/>
</dbReference>
<organism evidence="15 16">
    <name type="scientific">Candidatus Magnetobacterium bavaricum</name>
    <dbReference type="NCBI Taxonomy" id="29290"/>
    <lineage>
        <taxon>Bacteria</taxon>
        <taxon>Pseudomonadati</taxon>
        <taxon>Nitrospirota</taxon>
        <taxon>Thermodesulfovibrionia</taxon>
        <taxon>Thermodesulfovibrionales</taxon>
        <taxon>Candidatus Magnetobacteriaceae</taxon>
        <taxon>Candidatus Magnetobacterium</taxon>
    </lineage>
</organism>
<dbReference type="GO" id="GO:0046872">
    <property type="term" value="F:metal ion binding"/>
    <property type="evidence" value="ECO:0007669"/>
    <property type="project" value="InterPro"/>
</dbReference>
<comment type="catalytic activity">
    <reaction evidence="12">
        <text>5-phospho-beta-D-ribosylamine + glycine + ATP = N(1)-(5-phospho-beta-D-ribosyl)glycinamide + ADP + phosphate + H(+)</text>
        <dbReference type="Rhea" id="RHEA:17453"/>
        <dbReference type="ChEBI" id="CHEBI:15378"/>
        <dbReference type="ChEBI" id="CHEBI:30616"/>
        <dbReference type="ChEBI" id="CHEBI:43474"/>
        <dbReference type="ChEBI" id="CHEBI:57305"/>
        <dbReference type="ChEBI" id="CHEBI:58681"/>
        <dbReference type="ChEBI" id="CHEBI:143788"/>
        <dbReference type="ChEBI" id="CHEBI:456216"/>
        <dbReference type="EC" id="6.3.4.13"/>
    </reaction>
</comment>
<dbReference type="InterPro" id="IPR011054">
    <property type="entry name" value="Rudment_hybrid_motif"/>
</dbReference>
<keyword evidence="8 13" id="KW-0067">ATP-binding</keyword>
<dbReference type="Pfam" id="PF01071">
    <property type="entry name" value="GARS_A"/>
    <property type="match status" value="1"/>
</dbReference>
<evidence type="ECO:0000256" key="5">
    <source>
        <dbReference type="ARBA" id="ARBA00022598"/>
    </source>
</evidence>
<accession>A0A0F3GVC9</accession>
<evidence type="ECO:0000256" key="2">
    <source>
        <dbReference type="ARBA" id="ARBA00001946"/>
    </source>
</evidence>
<dbReference type="PANTHER" id="PTHR43472">
    <property type="entry name" value="PHOSPHORIBOSYLAMINE--GLYCINE LIGASE"/>
    <property type="match status" value="1"/>
</dbReference>
<dbReference type="HAMAP" id="MF_00138">
    <property type="entry name" value="GARS"/>
    <property type="match status" value="1"/>
</dbReference>
<evidence type="ECO:0000313" key="16">
    <source>
        <dbReference type="Proteomes" id="UP000033423"/>
    </source>
</evidence>
<protein>
    <recommendedName>
        <fullName evidence="4 12">Phosphoribosylamine--glycine ligase</fullName>
        <ecNumber evidence="4 12">6.3.4.13</ecNumber>
    </recommendedName>
    <alternativeName>
        <fullName evidence="12">GARS</fullName>
    </alternativeName>
    <alternativeName>
        <fullName evidence="10 12">Glycinamide ribonucleotide synthetase</fullName>
    </alternativeName>
    <alternativeName>
        <fullName evidence="11 12">Phosphoribosylglycinamide synthetase</fullName>
    </alternativeName>
</protein>
<dbReference type="Proteomes" id="UP000033423">
    <property type="component" value="Unassembled WGS sequence"/>
</dbReference>
<comment type="caution">
    <text evidence="15">The sequence shown here is derived from an EMBL/GenBank/DDBJ whole genome shotgun (WGS) entry which is preliminary data.</text>
</comment>
<evidence type="ECO:0000256" key="1">
    <source>
        <dbReference type="ARBA" id="ARBA00001936"/>
    </source>
</evidence>
<evidence type="ECO:0000256" key="4">
    <source>
        <dbReference type="ARBA" id="ARBA00013255"/>
    </source>
</evidence>
<dbReference type="PROSITE" id="PS50975">
    <property type="entry name" value="ATP_GRASP"/>
    <property type="match status" value="1"/>
</dbReference>
<dbReference type="SUPFAM" id="SSF51246">
    <property type="entry name" value="Rudiment single hybrid motif"/>
    <property type="match status" value="1"/>
</dbReference>
<sequence>MKILVVGGGGREHAIVWALSKCRRVDKIFCCPGNAGIAEMASCLNINVDDIKALAGFARYEWIDYTIVGPEVPLVAGIVDEFNKEGLKIIGPNRQAAKLEGSKVFAKEFMKRHGIPTAQYNVFTSYIHAQEYVKLMGTPVVIKADGLAAGKGVIVAWSVDEAIDAIRLIMKDRAFGEAGDRVVVEQCIEGQEASFMVFTDGAHVIPMVSAQDYKRAFDADRGPNTGGMGAITPASVINSSLHQTVMDRVIYPVLNALRKEGIAYKGILYAGLMIKDGMPYVLEFNCRLGDPEAQAVLMRLETDLLDIMIAIHEGALNKLDVRWKPGASMTLVLASGGYPGSFKKGVVVNGLEALKVKDDLCVFHSGTTFEGKDVVTTSGRVLAVTAAGPTLSAARQNIYENAKSISFDGMFYRTDIGT</sequence>
<keyword evidence="6 13" id="KW-0547">Nucleotide-binding</keyword>